<protein>
    <submittedName>
        <fullName evidence="1">Uncharacterized protein</fullName>
    </submittedName>
</protein>
<dbReference type="SUPFAM" id="SSF47781">
    <property type="entry name" value="RuvA domain 2-like"/>
    <property type="match status" value="1"/>
</dbReference>
<dbReference type="AlphaFoldDB" id="A0A0E3P4Z8"/>
<dbReference type="Pfam" id="PF12836">
    <property type="entry name" value="HHH_3"/>
    <property type="match status" value="1"/>
</dbReference>
<dbReference type="OrthoDB" id="131023at2157"/>
<name>A0A0E3P4Z8_9EURY</name>
<proteinExistence type="predicted"/>
<evidence type="ECO:0000313" key="2">
    <source>
        <dbReference type="Proteomes" id="UP000033111"/>
    </source>
</evidence>
<dbReference type="Proteomes" id="UP000033111">
    <property type="component" value="Chromosome"/>
</dbReference>
<dbReference type="RefSeq" id="WP_048172487.1">
    <property type="nucleotide sequence ID" value="NZ_CP009506.1"/>
</dbReference>
<sequence>MTAKRTVSIEKPLIALEDVDPADEKKILEFLNTVETAEEIAKTVEFPDEPDIGIKVAEKILAKKNKIGSFSNLKEVMNVKGVGPKRFTELVSAVSGKYEVAETERTYFKYLTAINPNYFGNLKESSFKAVKMMTNKTTYEELKCMGFNSRFERVEAVIHIKKSSGYGGNLCSGGTPEYIRFYVDWDDTDTWEDLGVASFKAYNIPGDKPLEYAVSIPLDAKKKWCIKENLPKVRAILSWNTAPPADTPDFVPVWGNSLDAYIQIDALRFLLIKDILELEAVSIPENILELVDLEKEITLKEPEKLSLPKLIQVYKDKEVPAHRFGFSQIKNLLGKDTLSLGQKVAEKSGKNIIAASAVSLHDTLIDAGFELSAVPGIIEGLVPISSGDTTYEELKCIGLNTNLEELAGVIELKKSSGYSGGLCTAGSEEYVAFWADWGDGAGWTYVGTSVVNVHDIKNTPSGGLQYSVFLPVNLTGRRKPCSEGAKIVKVRAILSWEVAPPAWDPNYIPRWGNRRDTLILIPPGPTVEEGDHTPYISVIGNMGIDDIDSSTGLATGTGIMAAFTANESPFGGVVTICGHIAFPPNTFTGSGTSAMPLKYRVFVRRSLPGEPWQQLTNSFNVKLVDQVGSSFTAPYNHTQKLDSDGYYTYLEDLEGSERRFVEGFVLAKWITSAPMDGLWEICMEAFDPVTLTTYPALNVDGTDQIIRVLIDNTWPTPDLSITGYTRDGVTNPAEGCGAFRQGDIIHGTYGMKNNYIRSFYLRAEPLGPADGGELCIQPGTTPCTASSSWSTPPSVTRAYPSPVVSTTGEEGVWSLKTEKMDPCGYIMRLHGSDRTIVNSGSIGHYSGKSVGFCLLKKS</sequence>
<dbReference type="InterPro" id="IPR010994">
    <property type="entry name" value="RuvA_2-like"/>
</dbReference>
<dbReference type="HOGENOM" id="CLU_331399_0_0_2"/>
<evidence type="ECO:0000313" key="1">
    <source>
        <dbReference type="EMBL" id="AKB28869.1"/>
    </source>
</evidence>
<dbReference type="KEGG" id="msw:MSSIT_2150"/>
<accession>A0A0E3P4Z8</accession>
<keyword evidence="2" id="KW-1185">Reference proteome</keyword>
<dbReference type="EMBL" id="CP009506">
    <property type="protein sequence ID" value="AKB28869.1"/>
    <property type="molecule type" value="Genomic_DNA"/>
</dbReference>
<dbReference type="PATRIC" id="fig|1434120.4.peg.2787"/>
<gene>
    <name evidence="1" type="ORF">MSSIT_2150</name>
</gene>
<organism evidence="1 2">
    <name type="scientific">Methanosarcina siciliae T4/M</name>
    <dbReference type="NCBI Taxonomy" id="1434120"/>
    <lineage>
        <taxon>Archaea</taxon>
        <taxon>Methanobacteriati</taxon>
        <taxon>Methanobacteriota</taxon>
        <taxon>Stenosarchaea group</taxon>
        <taxon>Methanomicrobia</taxon>
        <taxon>Methanosarcinales</taxon>
        <taxon>Methanosarcinaceae</taxon>
        <taxon>Methanosarcina</taxon>
    </lineage>
</organism>
<dbReference type="Gene3D" id="1.10.150.280">
    <property type="entry name" value="AF1531-like domain"/>
    <property type="match status" value="1"/>
</dbReference>
<dbReference type="GeneID" id="24861024"/>
<reference evidence="1 2" key="1">
    <citation type="submission" date="2014-07" db="EMBL/GenBank/DDBJ databases">
        <title>Methanogenic archaea and the global carbon cycle.</title>
        <authorList>
            <person name="Henriksen J.R."/>
            <person name="Luke J."/>
            <person name="Reinhart S."/>
            <person name="Benedict M.N."/>
            <person name="Youngblut N.D."/>
            <person name="Metcalf M.E."/>
            <person name="Whitaker R.J."/>
            <person name="Metcalf W.W."/>
        </authorList>
    </citation>
    <scope>NUCLEOTIDE SEQUENCE [LARGE SCALE GENOMIC DNA]</scope>
    <source>
        <strain evidence="1 2">T4/M</strain>
    </source>
</reference>